<keyword evidence="2" id="KW-0732">Signal</keyword>
<evidence type="ECO:0000256" key="2">
    <source>
        <dbReference type="SAM" id="SignalP"/>
    </source>
</evidence>
<evidence type="ECO:0000259" key="3">
    <source>
        <dbReference type="SMART" id="SM00460"/>
    </source>
</evidence>
<dbReference type="EMBL" id="JBHSIU010000130">
    <property type="protein sequence ID" value="MFC5007613.1"/>
    <property type="molecule type" value="Genomic_DNA"/>
</dbReference>
<dbReference type="RefSeq" id="WP_380128251.1">
    <property type="nucleotide sequence ID" value="NZ_JBHSIU010000130.1"/>
</dbReference>
<dbReference type="InterPro" id="IPR021878">
    <property type="entry name" value="TgpA_N"/>
</dbReference>
<keyword evidence="1" id="KW-0812">Transmembrane</keyword>
<dbReference type="InterPro" id="IPR002931">
    <property type="entry name" value="Transglutaminase-like"/>
</dbReference>
<dbReference type="InterPro" id="IPR038765">
    <property type="entry name" value="Papain-like_cys_pep_sf"/>
</dbReference>
<feature type="transmembrane region" description="Helical" evidence="1">
    <location>
        <begin position="141"/>
        <end position="157"/>
    </location>
</feature>
<feature type="transmembrane region" description="Helical" evidence="1">
    <location>
        <begin position="59"/>
        <end position="79"/>
    </location>
</feature>
<reference evidence="5" key="1">
    <citation type="journal article" date="2019" name="Int. J. Syst. Evol. Microbiol.">
        <title>The Global Catalogue of Microorganisms (GCM) 10K type strain sequencing project: providing services to taxonomists for standard genome sequencing and annotation.</title>
        <authorList>
            <consortium name="The Broad Institute Genomics Platform"/>
            <consortium name="The Broad Institute Genome Sequencing Center for Infectious Disease"/>
            <person name="Wu L."/>
            <person name="Ma J."/>
        </authorList>
    </citation>
    <scope>NUCLEOTIDE SEQUENCE [LARGE SCALE GENOMIC DNA]</scope>
    <source>
        <strain evidence="5">CGMCC 4.7152</strain>
    </source>
</reference>
<feature type="transmembrane region" description="Helical" evidence="1">
    <location>
        <begin position="30"/>
        <end position="50"/>
    </location>
</feature>
<dbReference type="Gene3D" id="3.10.620.30">
    <property type="match status" value="1"/>
</dbReference>
<feature type="signal peptide" evidence="2">
    <location>
        <begin position="1"/>
        <end position="19"/>
    </location>
</feature>
<feature type="transmembrane region" description="Helical" evidence="1">
    <location>
        <begin position="566"/>
        <end position="590"/>
    </location>
</feature>
<dbReference type="PANTHER" id="PTHR42736:SF1">
    <property type="entry name" value="PROTEIN-GLUTAMINE GAMMA-GLUTAMYLTRANSFERASE"/>
    <property type="match status" value="1"/>
</dbReference>
<dbReference type="SMART" id="SM00460">
    <property type="entry name" value="TGc"/>
    <property type="match status" value="1"/>
</dbReference>
<feature type="transmembrane region" description="Helical" evidence="1">
    <location>
        <begin position="163"/>
        <end position="182"/>
    </location>
</feature>
<keyword evidence="1" id="KW-1133">Transmembrane helix</keyword>
<organism evidence="4 5">
    <name type="scientific">Dactylosporangium cerinum</name>
    <dbReference type="NCBI Taxonomy" id="1434730"/>
    <lineage>
        <taxon>Bacteria</taxon>
        <taxon>Bacillati</taxon>
        <taxon>Actinomycetota</taxon>
        <taxon>Actinomycetes</taxon>
        <taxon>Micromonosporales</taxon>
        <taxon>Micromonosporaceae</taxon>
        <taxon>Dactylosporangium</taxon>
    </lineage>
</organism>
<feature type="transmembrane region" description="Helical" evidence="1">
    <location>
        <begin position="115"/>
        <end position="134"/>
    </location>
</feature>
<proteinExistence type="predicted"/>
<evidence type="ECO:0000313" key="4">
    <source>
        <dbReference type="EMBL" id="MFC5007613.1"/>
    </source>
</evidence>
<dbReference type="PANTHER" id="PTHR42736">
    <property type="entry name" value="PROTEIN-GLUTAMINE GAMMA-GLUTAMYLTRANSFERASE"/>
    <property type="match status" value="1"/>
</dbReference>
<dbReference type="SUPFAM" id="SSF54001">
    <property type="entry name" value="Cysteine proteinases"/>
    <property type="match status" value="1"/>
</dbReference>
<dbReference type="InterPro" id="IPR052901">
    <property type="entry name" value="Bact_TGase-like"/>
</dbReference>
<feature type="domain" description="Transglutaminase-like" evidence="3">
    <location>
        <begin position="444"/>
        <end position="514"/>
    </location>
</feature>
<comment type="caution">
    <text evidence="4">The sequence shown here is derived from an EMBL/GenBank/DDBJ whole genome shotgun (WGS) entry which is preliminary data.</text>
</comment>
<dbReference type="Pfam" id="PF01841">
    <property type="entry name" value="Transglut_core"/>
    <property type="match status" value="1"/>
</dbReference>
<accession>A0ABV9WJ75</accession>
<evidence type="ECO:0000313" key="5">
    <source>
        <dbReference type="Proteomes" id="UP001595912"/>
    </source>
</evidence>
<keyword evidence="5" id="KW-1185">Reference proteome</keyword>
<dbReference type="Pfam" id="PF11992">
    <property type="entry name" value="TgpA_N"/>
    <property type="match status" value="1"/>
</dbReference>
<dbReference type="Proteomes" id="UP001595912">
    <property type="component" value="Unassembled WGS sequence"/>
</dbReference>
<keyword evidence="1" id="KW-0472">Membrane</keyword>
<protein>
    <submittedName>
        <fullName evidence="4">TransglutaminaseTgpA domain-containing protein</fullName>
    </submittedName>
</protein>
<feature type="transmembrane region" description="Helical" evidence="1">
    <location>
        <begin position="194"/>
        <end position="215"/>
    </location>
</feature>
<gene>
    <name evidence="4" type="ORF">ACFPIJ_58635</name>
</gene>
<feature type="chain" id="PRO_5047225268" evidence="2">
    <location>
        <begin position="20"/>
        <end position="706"/>
    </location>
</feature>
<name>A0ABV9WJ75_9ACTN</name>
<sequence length="706" mass="72641">MKLATFAAGTAVVAATVCAALPVTVTYAPGPLPGLLCAAAIGGAAVTALLRSARRSSGFALLGSLVAMCAGIVGLGVWLPRPAGSLLAASAEALLNSGARILTSAVPAPSTVETVALPVCATWLAASAGIALLASPRPASAGLAPVVLFAGALAFVGPTPAPLYGYTAVLVAALALLFGVVAGPGIAHGRMAALGAATLSVLLGGATAFICPPLLARTTAHPPDLRAHVVPPYQNPEQINPLSMLSGWAAQPDRSLLEVTTDRPTRLRWVTLPEFTGVTWLPAPAYRASGPSLPSMATAGPSRVRQDMYVTGLTGGWLPAPDGTREVHGVRVAVDVGSDTLAAPNGLTSGVRYTVTAEPPVWQADRLTGARLPAAEAYDPYRSLPAGEPAQLNELARRAAGAGTPFQQAKALESYLRGEYGFDRQALGGNGYPSLNRFLFQPAELGGRRGTSEQFATAFAVLARALSMPARVVVGFDPGRPVGGNRYQITAGDALAWPEVYLDGQGWVPFDPTPTESSADPAAPVGVVPVPTPTAEPAPPELTDPVAVDPAGNPDGVGGKAAAGRIWSVLLMLASATLSVLLILAAVRWWRGMARLRRGAPAVRVLGAWTQLRHGLRLAGRVPDAALTVEEVAGLAASALDSGWRERTNALAGTVNATGFGGTTVAAGDADRVAGDVRALRRALWQRASLGRRLAWPVDPRPLWWR</sequence>
<evidence type="ECO:0000256" key="1">
    <source>
        <dbReference type="SAM" id="Phobius"/>
    </source>
</evidence>